<feature type="transmembrane region" description="Helical" evidence="1">
    <location>
        <begin position="281"/>
        <end position="298"/>
    </location>
</feature>
<feature type="transmembrane region" description="Helical" evidence="1">
    <location>
        <begin position="202"/>
        <end position="218"/>
    </location>
</feature>
<dbReference type="OrthoDB" id="8437987at2"/>
<comment type="caution">
    <text evidence="2">The sequence shown here is derived from an EMBL/GenBank/DDBJ whole genome shotgun (WGS) entry which is preliminary data.</text>
</comment>
<dbReference type="Proteomes" id="UP000094342">
    <property type="component" value="Unassembled WGS sequence"/>
</dbReference>
<name>A0A1E3VE89_9HYPH</name>
<feature type="transmembrane region" description="Helical" evidence="1">
    <location>
        <begin position="318"/>
        <end position="340"/>
    </location>
</feature>
<dbReference type="AlphaFoldDB" id="A0A1E3VE89"/>
<feature type="transmembrane region" description="Helical" evidence="1">
    <location>
        <begin position="168"/>
        <end position="195"/>
    </location>
</feature>
<keyword evidence="1" id="KW-0472">Membrane</keyword>
<dbReference type="STRING" id="1752398.A8M32_08525"/>
<evidence type="ECO:0000256" key="1">
    <source>
        <dbReference type="SAM" id="Phobius"/>
    </source>
</evidence>
<evidence type="ECO:0008006" key="4">
    <source>
        <dbReference type="Google" id="ProtNLM"/>
    </source>
</evidence>
<feature type="transmembrane region" description="Helical" evidence="1">
    <location>
        <begin position="120"/>
        <end position="138"/>
    </location>
</feature>
<sequence>MIRFVPTTKQIEYFIAGSFIIAGMFGVIWIFIAQEPFRISNGSEWDAVYYDRLLRFLAAEGSLRSRIAFPYCARVGTPWILVNIFHNRFGFYEFNLVASGLFSATLLLATHSLWHGSIKGLTAVIAASSFLYFAPVKFTSFYPAYMDPPFLLVLSICLIFIIKKNYLLASIICLAGIPFREASFYLLPLLVGFYIKNAQRSSAAWVTSISIIISGYALKELMLLVSDCKSQSQLITALFWFYRFLSEPAHVLGSFAAISLTLGPLYVVLDKRTFDHIKSDDTVIFSIVASVYSGFLSIGGGSDVTRIFYSFLPFYVPLLIKCFRVSSLTSFVLACFGWLLTNHMLHKYEQPISEGLNNDISGFFAQFPDYGHPTIALVVLGIWIVLATSRRLIEPLEVHLE</sequence>
<reference evidence="3" key="1">
    <citation type="submission" date="2016-05" db="EMBL/GenBank/DDBJ databases">
        <authorList>
            <person name="Li Y."/>
        </authorList>
    </citation>
    <scope>NUCLEOTIDE SEQUENCE [LARGE SCALE GENOMIC DNA]</scope>
    <source>
        <strain evidence="3">YIC4027</strain>
    </source>
</reference>
<dbReference type="RefSeq" id="WP_069457976.1">
    <property type="nucleotide sequence ID" value="NZ_CP034911.1"/>
</dbReference>
<keyword evidence="3" id="KW-1185">Reference proteome</keyword>
<keyword evidence="1" id="KW-1133">Transmembrane helix</keyword>
<protein>
    <recommendedName>
        <fullName evidence="4">Glycosyltransferase RgtA/B/C/D-like domain-containing protein</fullName>
    </recommendedName>
</protein>
<evidence type="ECO:0000313" key="3">
    <source>
        <dbReference type="Proteomes" id="UP000094342"/>
    </source>
</evidence>
<evidence type="ECO:0000313" key="2">
    <source>
        <dbReference type="EMBL" id="ODR91757.1"/>
    </source>
</evidence>
<accession>A0A1E3VE89</accession>
<keyword evidence="1" id="KW-0812">Transmembrane</keyword>
<organism evidence="2 3">
    <name type="scientific">Sinorhizobium alkalisoli</name>
    <dbReference type="NCBI Taxonomy" id="1752398"/>
    <lineage>
        <taxon>Bacteria</taxon>
        <taxon>Pseudomonadati</taxon>
        <taxon>Pseudomonadota</taxon>
        <taxon>Alphaproteobacteria</taxon>
        <taxon>Hyphomicrobiales</taxon>
        <taxon>Rhizobiaceae</taxon>
        <taxon>Sinorhizobium/Ensifer group</taxon>
        <taxon>Sinorhizobium</taxon>
    </lineage>
</organism>
<feature type="transmembrane region" description="Helical" evidence="1">
    <location>
        <begin position="249"/>
        <end position="269"/>
    </location>
</feature>
<feature type="transmembrane region" description="Helical" evidence="1">
    <location>
        <begin position="145"/>
        <end position="162"/>
    </location>
</feature>
<feature type="transmembrane region" description="Helical" evidence="1">
    <location>
        <begin position="13"/>
        <end position="32"/>
    </location>
</feature>
<proteinExistence type="predicted"/>
<gene>
    <name evidence="2" type="ORF">A8M32_08525</name>
</gene>
<dbReference type="EMBL" id="LYBW01000054">
    <property type="protein sequence ID" value="ODR91757.1"/>
    <property type="molecule type" value="Genomic_DNA"/>
</dbReference>